<proteinExistence type="predicted"/>
<sequence length="536" mass="60881">MTETTKTTLLAGQQTKLTKNGEQVLRVLESRSKGDLPMFVCEEIQNSIVALMIANGFLDKWKTAFMSVSTRTNSAIQDEDVLSLLSSILEDEPECRDSEIAATMTRLLISRETVIQEGINDIAESFLANLENTVHQLLCDEFNPERADRGFYLDWFDEAKITAAIRLVPSVLSTKWNGAYPIHWQTWKLQETSDEDATSYSLKSLSLVPMLAKLGAELGCRFRDEIEENNNDSYNNDSYLAMRGGLLSKDLDGLNVLQNLCLYPWVCFSHDEEHQKLCDETTSRTLQTLKEQQLLTKEDIRDHDLVWNLFCLSTTRGETDRRNHSYFPEQRFRFFSDWDPTTLATPIGGSVPLFGACTKSYDATKPRLPIHWSMGFSNESMRAFSIVLKAGMKHYPEKIGFVFANEDGPYSCGYRNSDNGTKMNRRRAKRRKRHNVPYFEACETYGAHRVKTEVLDRLTTTTAATDTNRSNDKQLSPEGFLLSAMTDETMDRSGLHLLLQHFSGALSQILTKNERISKRAALETISNTKVGQVQSK</sequence>
<evidence type="ECO:0000313" key="1">
    <source>
        <dbReference type="EMBL" id="VEU42931.1"/>
    </source>
</evidence>
<evidence type="ECO:0000313" key="2">
    <source>
        <dbReference type="Proteomes" id="UP000291116"/>
    </source>
</evidence>
<protein>
    <submittedName>
        <fullName evidence="1">Uncharacterized protein</fullName>
    </submittedName>
</protein>
<keyword evidence="2" id="KW-1185">Reference proteome</keyword>
<gene>
    <name evidence="1" type="ORF">PSNMU_V1.4_AUG-EV-PASAV3_0099300</name>
</gene>
<reference evidence="1 2" key="1">
    <citation type="submission" date="2019-01" db="EMBL/GenBank/DDBJ databases">
        <authorList>
            <person name="Ferrante I. M."/>
        </authorList>
    </citation>
    <scope>NUCLEOTIDE SEQUENCE [LARGE SCALE GENOMIC DNA]</scope>
    <source>
        <strain evidence="1 2">B856</strain>
    </source>
</reference>
<organism evidence="1 2">
    <name type="scientific">Pseudo-nitzschia multistriata</name>
    <dbReference type="NCBI Taxonomy" id="183589"/>
    <lineage>
        <taxon>Eukaryota</taxon>
        <taxon>Sar</taxon>
        <taxon>Stramenopiles</taxon>
        <taxon>Ochrophyta</taxon>
        <taxon>Bacillariophyta</taxon>
        <taxon>Bacillariophyceae</taxon>
        <taxon>Bacillariophycidae</taxon>
        <taxon>Bacillariales</taxon>
        <taxon>Bacillariaceae</taxon>
        <taxon>Pseudo-nitzschia</taxon>
    </lineage>
</organism>
<dbReference type="EMBL" id="CAACVS010000499">
    <property type="protein sequence ID" value="VEU42931.1"/>
    <property type="molecule type" value="Genomic_DNA"/>
</dbReference>
<dbReference type="Proteomes" id="UP000291116">
    <property type="component" value="Unassembled WGS sequence"/>
</dbReference>
<name>A0A448ZLM1_9STRA</name>
<accession>A0A448ZLM1</accession>
<dbReference type="AlphaFoldDB" id="A0A448ZLM1"/>
<dbReference type="OrthoDB" id="54976at2759"/>